<dbReference type="CDD" id="cd01285">
    <property type="entry name" value="nucleoside_deaminase"/>
    <property type="match status" value="1"/>
</dbReference>
<dbReference type="EMBL" id="LR782726">
    <property type="protein sequence ID" value="CAB3220011.1"/>
    <property type="molecule type" value="mRNA"/>
</dbReference>
<reference evidence="5" key="1">
    <citation type="submission" date="2020-04" db="EMBL/GenBank/DDBJ databases">
        <authorList>
            <person name="Neveu A P."/>
        </authorList>
    </citation>
    <scope>NUCLEOTIDE SEQUENCE</scope>
    <source>
        <tissue evidence="5">Whole embryo</tissue>
    </source>
</reference>
<dbReference type="InterPro" id="IPR016193">
    <property type="entry name" value="Cytidine_deaminase-like"/>
</dbReference>
<proteinExistence type="evidence at transcript level"/>
<evidence type="ECO:0000256" key="3">
    <source>
        <dbReference type="ARBA" id="ARBA00038160"/>
    </source>
</evidence>
<dbReference type="Gene3D" id="3.40.140.10">
    <property type="entry name" value="Cytidine Deaminase, domain 2"/>
    <property type="match status" value="1"/>
</dbReference>
<evidence type="ECO:0000256" key="1">
    <source>
        <dbReference type="ARBA" id="ARBA00001947"/>
    </source>
</evidence>
<gene>
    <name evidence="5" type="primary">Adat3-002</name>
</gene>
<evidence type="ECO:0000259" key="4">
    <source>
        <dbReference type="PROSITE" id="PS51747"/>
    </source>
</evidence>
<organism evidence="5">
    <name type="scientific">Phallusia mammillata</name>
    <dbReference type="NCBI Taxonomy" id="59560"/>
    <lineage>
        <taxon>Eukaryota</taxon>
        <taxon>Metazoa</taxon>
        <taxon>Chordata</taxon>
        <taxon>Tunicata</taxon>
        <taxon>Ascidiacea</taxon>
        <taxon>Phlebobranchia</taxon>
        <taxon>Ascidiidae</taxon>
        <taxon>Phallusia</taxon>
    </lineage>
</organism>
<evidence type="ECO:0000313" key="5">
    <source>
        <dbReference type="EMBL" id="CAB3220011.1"/>
    </source>
</evidence>
<dbReference type="AlphaFoldDB" id="A0A6F9D6I1"/>
<accession>A0A6F9D6I1</accession>
<dbReference type="PANTHER" id="PTHR11079">
    <property type="entry name" value="CYTOSINE DEAMINASE FAMILY MEMBER"/>
    <property type="match status" value="1"/>
</dbReference>
<dbReference type="GO" id="GO:0008033">
    <property type="term" value="P:tRNA processing"/>
    <property type="evidence" value="ECO:0007669"/>
    <property type="project" value="UniProtKB-KW"/>
</dbReference>
<comment type="cofactor">
    <cofactor evidence="1">
        <name>Zn(2+)</name>
        <dbReference type="ChEBI" id="CHEBI:29105"/>
    </cofactor>
</comment>
<evidence type="ECO:0000256" key="2">
    <source>
        <dbReference type="ARBA" id="ARBA00022694"/>
    </source>
</evidence>
<dbReference type="GO" id="GO:0052717">
    <property type="term" value="F:tRNA-specific adenosine-34 deaminase activity"/>
    <property type="evidence" value="ECO:0007669"/>
    <property type="project" value="TreeGrafter"/>
</dbReference>
<sequence>MEEPMEKKSRLDVAVLNPSTCIKDKRISCVLGDEYAANKDAVGLVKGLAVTLTSKKYASQVLKHLTEYLPLEGLQHLKRVRSVKTHDGDKLQVLMFVATLHEDFMDLNKTLNIKEIKPVKDFIMDPMFVAIPIKPPLTRDQFNICKQYWPVSFHEDKKISKLLLCSLFADDDMDRIEENMDLAIETARIGKKFDPRCDQGVVIVDPATNTIISTAFDMRNMECEIKDGYFARHPLNHAVMVAIDLVARSQGGGTYTYKPFLKSNSKINDGLYFNSTLPTSARNTSDTSDKGYYICTGLDVYVTKEPCIMCSMALLHSRVRCVFYGVSRPGGGLGSAFKLHARKDLNHRFEVFCNVLKSKCQVL</sequence>
<dbReference type="InterPro" id="IPR002125">
    <property type="entry name" value="CMP_dCMP_dom"/>
</dbReference>
<protein>
    <submittedName>
        <fullName evidence="5">Probable inactive tRNA-specific adenosine deaminase-like protein 3</fullName>
    </submittedName>
</protein>
<dbReference type="Pfam" id="PF00383">
    <property type="entry name" value="dCMP_cyt_deam_1"/>
    <property type="match status" value="1"/>
</dbReference>
<keyword evidence="2" id="KW-0819">tRNA processing</keyword>
<feature type="domain" description="CMP/dCMP-type deaminase" evidence="4">
    <location>
        <begin position="174"/>
        <end position="352"/>
    </location>
</feature>
<dbReference type="PANTHER" id="PTHR11079:SF156">
    <property type="entry name" value="INACTIVE TRNA-SPECIFIC ADENOSINE DEAMINASE-LIKE PROTEIN 3-RELATED"/>
    <property type="match status" value="1"/>
</dbReference>
<dbReference type="GO" id="GO:0005737">
    <property type="term" value="C:cytoplasm"/>
    <property type="evidence" value="ECO:0007669"/>
    <property type="project" value="TreeGrafter"/>
</dbReference>
<dbReference type="SUPFAM" id="SSF53927">
    <property type="entry name" value="Cytidine deaminase-like"/>
    <property type="match status" value="1"/>
</dbReference>
<name>A0A6F9D6I1_9ASCI</name>
<dbReference type="PROSITE" id="PS51747">
    <property type="entry name" value="CYT_DCMP_DEAMINASES_2"/>
    <property type="match status" value="1"/>
</dbReference>
<dbReference type="GO" id="GO:0005634">
    <property type="term" value="C:nucleus"/>
    <property type="evidence" value="ECO:0007669"/>
    <property type="project" value="TreeGrafter"/>
</dbReference>
<comment type="similarity">
    <text evidence="3">Belongs to the cytidine and deoxycytidylate deaminase family. ADAT3 subfamily.</text>
</comment>